<dbReference type="AlphaFoldDB" id="A0ABD6DJS8"/>
<sequence>MARLPVALVVLTVLLAGCVGGGVGVDSTETGTPTSSGGGSGGGNGGGGGGGGGSGDLEPGSWNVLEFDQPATYTYDIYVEEEGSGTLVWDVQEVDGDTITIRTVYELGEERYESTVTGTKETVQSQLYANPAGILLLTTMFTPSAWYGGQELEVGSGWSYQTQEGSASFEVTGVQTYAGVDCFYSEMIVDGTTLHEGCFSPDLGLAPYTAYYNEDGSLSMSMELVSYERN</sequence>
<evidence type="ECO:0000313" key="2">
    <source>
        <dbReference type="EMBL" id="MFD1645620.1"/>
    </source>
</evidence>
<keyword evidence="3" id="KW-1185">Reference proteome</keyword>
<gene>
    <name evidence="2" type="ORF">ACFSBL_07995</name>
</gene>
<name>A0ABD6DJS8_9EURY</name>
<protein>
    <recommendedName>
        <fullName evidence="4">Lipoprotein</fullName>
    </recommendedName>
</protein>
<dbReference type="RefSeq" id="WP_256398864.1">
    <property type="nucleotide sequence ID" value="NZ_JANHJR010000001.1"/>
</dbReference>
<dbReference type="PROSITE" id="PS51257">
    <property type="entry name" value="PROKAR_LIPOPROTEIN"/>
    <property type="match status" value="1"/>
</dbReference>
<dbReference type="EMBL" id="JBHUDO010000002">
    <property type="protein sequence ID" value="MFD1645620.1"/>
    <property type="molecule type" value="Genomic_DNA"/>
</dbReference>
<dbReference type="Proteomes" id="UP001597034">
    <property type="component" value="Unassembled WGS sequence"/>
</dbReference>
<accession>A0ABD6DJS8</accession>
<evidence type="ECO:0000313" key="3">
    <source>
        <dbReference type="Proteomes" id="UP001597034"/>
    </source>
</evidence>
<evidence type="ECO:0008006" key="4">
    <source>
        <dbReference type="Google" id="ProtNLM"/>
    </source>
</evidence>
<proteinExistence type="predicted"/>
<reference evidence="2 3" key="1">
    <citation type="journal article" date="2019" name="Int. J. Syst. Evol. Microbiol.">
        <title>The Global Catalogue of Microorganisms (GCM) 10K type strain sequencing project: providing services to taxonomists for standard genome sequencing and annotation.</title>
        <authorList>
            <consortium name="The Broad Institute Genomics Platform"/>
            <consortium name="The Broad Institute Genome Sequencing Center for Infectious Disease"/>
            <person name="Wu L."/>
            <person name="Ma J."/>
        </authorList>
    </citation>
    <scope>NUCLEOTIDE SEQUENCE [LARGE SCALE GENOMIC DNA]</scope>
    <source>
        <strain evidence="2 3">CGMCC 1.10390</strain>
    </source>
</reference>
<evidence type="ECO:0000256" key="1">
    <source>
        <dbReference type="SAM" id="MobiDB-lite"/>
    </source>
</evidence>
<feature type="region of interest" description="Disordered" evidence="1">
    <location>
        <begin position="27"/>
        <end position="61"/>
    </location>
</feature>
<feature type="compositionally biased region" description="Gly residues" evidence="1">
    <location>
        <begin position="36"/>
        <end position="55"/>
    </location>
</feature>
<organism evidence="2 3">
    <name type="scientific">Haloarchaeobius litoreus</name>
    <dbReference type="NCBI Taxonomy" id="755306"/>
    <lineage>
        <taxon>Archaea</taxon>
        <taxon>Methanobacteriati</taxon>
        <taxon>Methanobacteriota</taxon>
        <taxon>Stenosarchaea group</taxon>
        <taxon>Halobacteria</taxon>
        <taxon>Halobacteriales</taxon>
        <taxon>Halorubellaceae</taxon>
        <taxon>Haloarchaeobius</taxon>
    </lineage>
</organism>
<comment type="caution">
    <text evidence="2">The sequence shown here is derived from an EMBL/GenBank/DDBJ whole genome shotgun (WGS) entry which is preliminary data.</text>
</comment>